<dbReference type="Pfam" id="PF21982">
    <property type="entry name" value="RecX_HTH1"/>
    <property type="match status" value="1"/>
</dbReference>
<dbReference type="PANTHER" id="PTHR33602">
    <property type="entry name" value="REGULATORY PROTEIN RECX FAMILY PROTEIN"/>
    <property type="match status" value="1"/>
</dbReference>
<dbReference type="InterPro" id="IPR053926">
    <property type="entry name" value="RecX_HTH_1st"/>
</dbReference>
<feature type="region of interest" description="Disordered" evidence="6">
    <location>
        <begin position="1"/>
        <end position="174"/>
    </location>
</feature>
<evidence type="ECO:0000259" key="8">
    <source>
        <dbReference type="Pfam" id="PF21982"/>
    </source>
</evidence>
<reference evidence="10" key="1">
    <citation type="journal article" date="2019" name="Int. J. Syst. Evol. Microbiol.">
        <title>The Global Catalogue of Microorganisms (GCM) 10K type strain sequencing project: providing services to taxonomists for standard genome sequencing and annotation.</title>
        <authorList>
            <consortium name="The Broad Institute Genomics Platform"/>
            <consortium name="The Broad Institute Genome Sequencing Center for Infectious Disease"/>
            <person name="Wu L."/>
            <person name="Ma J."/>
        </authorList>
    </citation>
    <scope>NUCLEOTIDE SEQUENCE [LARGE SCALE GENOMIC DNA]</scope>
    <source>
        <strain evidence="10">KCTC 19466</strain>
    </source>
</reference>
<gene>
    <name evidence="5" type="primary">recX</name>
    <name evidence="9" type="ORF">GCM10008096_17920</name>
</gene>
<dbReference type="Gene3D" id="1.10.10.10">
    <property type="entry name" value="Winged helix-like DNA-binding domain superfamily/Winged helix DNA-binding domain"/>
    <property type="match status" value="2"/>
</dbReference>
<comment type="caution">
    <text evidence="9">The sequence shown here is derived from an EMBL/GenBank/DDBJ whole genome shotgun (WGS) entry which is preliminary data.</text>
</comment>
<proteinExistence type="inferred from homology"/>
<evidence type="ECO:0000256" key="4">
    <source>
        <dbReference type="ARBA" id="ARBA00022490"/>
    </source>
</evidence>
<keyword evidence="10" id="KW-1185">Reference proteome</keyword>
<dbReference type="Proteomes" id="UP000642819">
    <property type="component" value="Unassembled WGS sequence"/>
</dbReference>
<evidence type="ECO:0000256" key="2">
    <source>
        <dbReference type="ARBA" id="ARBA00009695"/>
    </source>
</evidence>
<dbReference type="HAMAP" id="MF_01114">
    <property type="entry name" value="RecX"/>
    <property type="match status" value="1"/>
</dbReference>
<evidence type="ECO:0000256" key="5">
    <source>
        <dbReference type="HAMAP-Rule" id="MF_01114"/>
    </source>
</evidence>
<dbReference type="Pfam" id="PF02631">
    <property type="entry name" value="RecX_HTH2"/>
    <property type="match status" value="1"/>
</dbReference>
<evidence type="ECO:0000256" key="3">
    <source>
        <dbReference type="ARBA" id="ARBA00018111"/>
    </source>
</evidence>
<dbReference type="PANTHER" id="PTHR33602:SF1">
    <property type="entry name" value="REGULATORY PROTEIN RECX FAMILY PROTEIN"/>
    <property type="match status" value="1"/>
</dbReference>
<accession>A0ABQ3GI59</accession>
<keyword evidence="4 5" id="KW-0963">Cytoplasm</keyword>
<protein>
    <recommendedName>
        <fullName evidence="3 5">Regulatory protein RecX</fullName>
    </recommendedName>
</protein>
<dbReference type="InterPro" id="IPR053924">
    <property type="entry name" value="RecX_HTH_2nd"/>
</dbReference>
<comment type="subcellular location">
    <subcellularLocation>
        <location evidence="1 5">Cytoplasm</location>
    </subcellularLocation>
</comment>
<evidence type="ECO:0000313" key="9">
    <source>
        <dbReference type="EMBL" id="GHD07301.1"/>
    </source>
</evidence>
<sequence>MNRAEDWAGLTDTGDGTGAGASDPEPSRAGRTRRTPRASSGSKGGPTAAPRARKRADKSPSALTPDAEAWLATAGPPPDWAKDIVAAHSEPAARDSGRQGNGVSGGPDRTAGPAHEEPFESSSPAPVPTTDEDPGDYLDSGAEEPPRPRRKRSQGGKRRPGREAESGSRPDEEARAIVLRQLTGSAKSRQQLADKLSEREIPEDVAEQVLDRFEELGLVNDREFALMWVRSRAETRRLAASALRRELVQKGIEADIIAEALEQVSEDDERRAARELVDKKLRSQRSTDLEDREQRDKVVRRLVSMLARKGYGGGIAFGVVNDAVREARGH</sequence>
<comment type="similarity">
    <text evidence="2 5">Belongs to the RecX family.</text>
</comment>
<dbReference type="EMBL" id="BMXK01000007">
    <property type="protein sequence ID" value="GHD07301.1"/>
    <property type="molecule type" value="Genomic_DNA"/>
</dbReference>
<organism evidence="9 10">
    <name type="scientific">Zhihengliuella salsuginis</name>
    <dbReference type="NCBI Taxonomy" id="578222"/>
    <lineage>
        <taxon>Bacteria</taxon>
        <taxon>Bacillati</taxon>
        <taxon>Actinomycetota</taxon>
        <taxon>Actinomycetes</taxon>
        <taxon>Micrococcales</taxon>
        <taxon>Micrococcaceae</taxon>
        <taxon>Zhihengliuella</taxon>
    </lineage>
</organism>
<evidence type="ECO:0000259" key="7">
    <source>
        <dbReference type="Pfam" id="PF02631"/>
    </source>
</evidence>
<evidence type="ECO:0000256" key="6">
    <source>
        <dbReference type="SAM" id="MobiDB-lite"/>
    </source>
</evidence>
<feature type="domain" description="RecX second three-helical" evidence="7">
    <location>
        <begin position="220"/>
        <end position="261"/>
    </location>
</feature>
<feature type="compositionally biased region" description="Basic residues" evidence="6">
    <location>
        <begin position="148"/>
        <end position="160"/>
    </location>
</feature>
<dbReference type="InterPro" id="IPR036388">
    <property type="entry name" value="WH-like_DNA-bd_sf"/>
</dbReference>
<feature type="domain" description="RecX first three-helical" evidence="8">
    <location>
        <begin position="174"/>
        <end position="212"/>
    </location>
</feature>
<feature type="compositionally biased region" description="Basic and acidic residues" evidence="6">
    <location>
        <begin position="161"/>
        <end position="174"/>
    </location>
</feature>
<evidence type="ECO:0000313" key="10">
    <source>
        <dbReference type="Proteomes" id="UP000642819"/>
    </source>
</evidence>
<comment type="function">
    <text evidence="5">Modulates RecA activity.</text>
</comment>
<name>A0ABQ3GI59_9MICC</name>
<dbReference type="InterPro" id="IPR003783">
    <property type="entry name" value="Regulatory_RecX"/>
</dbReference>
<evidence type="ECO:0000256" key="1">
    <source>
        <dbReference type="ARBA" id="ARBA00004496"/>
    </source>
</evidence>